<evidence type="ECO:0000256" key="3">
    <source>
        <dbReference type="ARBA" id="ARBA00022989"/>
    </source>
</evidence>
<protein>
    <recommendedName>
        <fullName evidence="5">SUN domain-containing protein</fullName>
    </recommendedName>
</protein>
<evidence type="ECO:0000313" key="6">
    <source>
        <dbReference type="EMBL" id="RHZ87467.1"/>
    </source>
</evidence>
<dbReference type="STRING" id="1348612.A0A397JIS5"/>
<evidence type="ECO:0000259" key="5">
    <source>
        <dbReference type="PROSITE" id="PS51469"/>
    </source>
</evidence>
<dbReference type="EMBL" id="PQFF01000032">
    <property type="protein sequence ID" value="RHZ87467.1"/>
    <property type="molecule type" value="Genomic_DNA"/>
</dbReference>
<comment type="caution">
    <text evidence="6">The sequence shown here is derived from an EMBL/GenBank/DDBJ whole genome shotgun (WGS) entry which is preliminary data.</text>
</comment>
<dbReference type="PANTHER" id="PTHR12911:SF8">
    <property type="entry name" value="KLAROID PROTEIN-RELATED"/>
    <property type="match status" value="1"/>
</dbReference>
<keyword evidence="4" id="KW-0472">Membrane</keyword>
<gene>
    <name evidence="6" type="ORF">Glove_34g58</name>
</gene>
<keyword evidence="7" id="KW-1185">Reference proteome</keyword>
<dbReference type="GO" id="GO:0034993">
    <property type="term" value="C:meiotic nuclear membrane microtubule tethering complex"/>
    <property type="evidence" value="ECO:0007669"/>
    <property type="project" value="TreeGrafter"/>
</dbReference>
<dbReference type="OrthoDB" id="342281at2759"/>
<dbReference type="PANTHER" id="PTHR12911">
    <property type="entry name" value="SAD1/UNC-84-LIKE PROTEIN-RELATED"/>
    <property type="match status" value="1"/>
</dbReference>
<dbReference type="GO" id="GO:0043495">
    <property type="term" value="F:protein-membrane adaptor activity"/>
    <property type="evidence" value="ECO:0007669"/>
    <property type="project" value="TreeGrafter"/>
</dbReference>
<organism evidence="6 7">
    <name type="scientific">Diversispora epigaea</name>
    <dbReference type="NCBI Taxonomy" id="1348612"/>
    <lineage>
        <taxon>Eukaryota</taxon>
        <taxon>Fungi</taxon>
        <taxon>Fungi incertae sedis</taxon>
        <taxon>Mucoromycota</taxon>
        <taxon>Glomeromycotina</taxon>
        <taxon>Glomeromycetes</taxon>
        <taxon>Diversisporales</taxon>
        <taxon>Diversisporaceae</taxon>
        <taxon>Diversispora</taxon>
    </lineage>
</organism>
<dbReference type="Pfam" id="PF07738">
    <property type="entry name" value="Sad1_UNC"/>
    <property type="match status" value="2"/>
</dbReference>
<comment type="subcellular location">
    <subcellularLocation>
        <location evidence="1">Membrane</location>
    </subcellularLocation>
</comment>
<evidence type="ECO:0000256" key="4">
    <source>
        <dbReference type="ARBA" id="ARBA00023136"/>
    </source>
</evidence>
<dbReference type="AlphaFoldDB" id="A0A397JIS5"/>
<dbReference type="InterPro" id="IPR045119">
    <property type="entry name" value="SUN1-5"/>
</dbReference>
<dbReference type="Gene3D" id="2.60.120.260">
    <property type="entry name" value="Galactose-binding domain-like"/>
    <property type="match status" value="1"/>
</dbReference>
<sequence>MNNNDNNDNNDNNGNNGLVRLVRKQLNEVLYEQLSKMMDGISADYALYSGGGRIIPHLTSRTYEEWPSKGYQKLWGILTRRNVIKSNKPEIIITPNVNVGECWCFNGDQGQITIRLSRSIIITHITYTHIGKDVAIDPLSSAPKEFELWGLIDKEEDDDNDNIILYKDDDNNNIDIDNIFENNNNNNNNDKGGLKRNEFEHLKNFNLFLGKYKYDLKEKPTQTFNILENHRIRAIMIKILNNHENPKFTCLYRLQVHGNLPL</sequence>
<reference evidence="6 7" key="1">
    <citation type="submission" date="2018-08" db="EMBL/GenBank/DDBJ databases">
        <title>Genome and evolution of the arbuscular mycorrhizal fungus Diversispora epigaea (formerly Glomus versiforme) and its bacterial endosymbionts.</title>
        <authorList>
            <person name="Sun X."/>
            <person name="Fei Z."/>
            <person name="Harrison M."/>
        </authorList>
    </citation>
    <scope>NUCLEOTIDE SEQUENCE [LARGE SCALE GENOMIC DNA]</scope>
    <source>
        <strain evidence="6 7">IT104</strain>
    </source>
</reference>
<keyword evidence="3" id="KW-1133">Transmembrane helix</keyword>
<feature type="domain" description="SUN" evidence="5">
    <location>
        <begin position="51"/>
        <end position="261"/>
    </location>
</feature>
<dbReference type="InterPro" id="IPR012919">
    <property type="entry name" value="SUN_dom"/>
</dbReference>
<evidence type="ECO:0000313" key="7">
    <source>
        <dbReference type="Proteomes" id="UP000266861"/>
    </source>
</evidence>
<keyword evidence="2" id="KW-0812">Transmembrane</keyword>
<proteinExistence type="predicted"/>
<accession>A0A397JIS5</accession>
<name>A0A397JIS5_9GLOM</name>
<dbReference type="Proteomes" id="UP000266861">
    <property type="component" value="Unassembled WGS sequence"/>
</dbReference>
<evidence type="ECO:0000256" key="1">
    <source>
        <dbReference type="ARBA" id="ARBA00004370"/>
    </source>
</evidence>
<evidence type="ECO:0000256" key="2">
    <source>
        <dbReference type="ARBA" id="ARBA00022692"/>
    </source>
</evidence>
<dbReference type="PROSITE" id="PS51469">
    <property type="entry name" value="SUN"/>
    <property type="match status" value="1"/>
</dbReference>